<sequence length="199" mass="22103">MRAVRRALVALVFTALGVISATSAQAGRPMPTTGPASQPIGHHDFCRREAAACTPNAVRAIVKLTPELWQTVQRVNYLANVRIQPRTDQEMHGVSELWSYPTSEGDCEDYVLFKQHVLETEGVPASALLITVVRQSNGDGHAVLTLRTDQGDFILDNLEDRVLAWELTPYTYLKRQSEAHAGRWVTIEDVRDLLVGSVR</sequence>
<proteinExistence type="predicted"/>
<dbReference type="EMBL" id="CP113520">
    <property type="protein sequence ID" value="WAJ26163.1"/>
    <property type="molecule type" value="Genomic_DNA"/>
</dbReference>
<accession>A0ACD4NH78</accession>
<name>A0ACD4NH78_9HYPH</name>
<keyword evidence="2" id="KW-1185">Reference proteome</keyword>
<organism evidence="1 2">
    <name type="scientific">Antarcticirhabdus aurantiaca</name>
    <dbReference type="NCBI Taxonomy" id="2606717"/>
    <lineage>
        <taxon>Bacteria</taxon>
        <taxon>Pseudomonadati</taxon>
        <taxon>Pseudomonadota</taxon>
        <taxon>Alphaproteobacteria</taxon>
        <taxon>Hyphomicrobiales</taxon>
        <taxon>Aurantimonadaceae</taxon>
        <taxon>Antarcticirhabdus</taxon>
    </lineage>
</organism>
<evidence type="ECO:0000313" key="1">
    <source>
        <dbReference type="EMBL" id="WAJ26163.1"/>
    </source>
</evidence>
<evidence type="ECO:0000313" key="2">
    <source>
        <dbReference type="Proteomes" id="UP001163223"/>
    </source>
</evidence>
<protein>
    <submittedName>
        <fullName evidence="1">Transglutaminase-like cysteine peptidase</fullName>
    </submittedName>
</protein>
<gene>
    <name evidence="1" type="ORF">OXU80_14710</name>
</gene>
<dbReference type="Proteomes" id="UP001163223">
    <property type="component" value="Chromosome"/>
</dbReference>
<reference evidence="1" key="1">
    <citation type="submission" date="2022-11" db="EMBL/GenBank/DDBJ databases">
        <title>beta-Carotene-producing bacterium, Jeongeuplla avenae sp. nov., alleviates the salt stress of Arabidopsis seedlings.</title>
        <authorList>
            <person name="Jiang L."/>
            <person name="Lee J."/>
        </authorList>
    </citation>
    <scope>NUCLEOTIDE SEQUENCE</scope>
    <source>
        <strain evidence="1">DY_R2A_6</strain>
    </source>
</reference>